<accession>K2MRC1</accession>
<evidence type="ECO:0000259" key="1">
    <source>
        <dbReference type="Pfam" id="PF13859"/>
    </source>
</evidence>
<evidence type="ECO:0000313" key="2">
    <source>
        <dbReference type="EMBL" id="EKF28189.1"/>
    </source>
</evidence>
<dbReference type="InterPro" id="IPR011040">
    <property type="entry name" value="Sialidase"/>
</dbReference>
<dbReference type="Pfam" id="PF13859">
    <property type="entry name" value="BNR_3"/>
    <property type="match status" value="1"/>
</dbReference>
<feature type="domain" description="Sialidase" evidence="1">
    <location>
        <begin position="5"/>
        <end position="253"/>
    </location>
</feature>
<proteinExistence type="predicted"/>
<evidence type="ECO:0000313" key="3">
    <source>
        <dbReference type="Proteomes" id="UP000007350"/>
    </source>
</evidence>
<gene>
    <name evidence="2" type="ORF">MOQ_008072</name>
</gene>
<dbReference type="GO" id="GO:0004308">
    <property type="term" value="F:exo-alpha-sialidase activity"/>
    <property type="evidence" value="ECO:0007669"/>
    <property type="project" value="InterPro"/>
</dbReference>
<dbReference type="InterPro" id="IPR008377">
    <property type="entry name" value="Sialidase_trypan"/>
</dbReference>
<feature type="non-terminal residue" evidence="2">
    <location>
        <position position="254"/>
    </location>
</feature>
<dbReference type="AlphaFoldDB" id="K2MRC1"/>
<name>K2MRC1_TRYCR</name>
<dbReference type="InterPro" id="IPR036278">
    <property type="entry name" value="Sialidase_sf"/>
</dbReference>
<protein>
    <submittedName>
        <fullName evidence="2">Trans-sialidase, putative</fullName>
    </submittedName>
</protein>
<dbReference type="SUPFAM" id="SSF50939">
    <property type="entry name" value="Sialidases"/>
    <property type="match status" value="1"/>
</dbReference>
<dbReference type="EMBL" id="AHKC01016499">
    <property type="protein sequence ID" value="EKF28189.1"/>
    <property type="molecule type" value="Genomic_DNA"/>
</dbReference>
<sequence length="254" mass="27701">MEVLEDAKKDTKVLEEVTSTQEKKRVDVSRPTAVVEGGKIYMLVGKHSHEDAANCRAKTATINSGILLVKGTVSGQGDGKKIHWNYTDGLPCIIGDQHNSLTQLIVGGESGVRLRDGTFLFPVEATNKKEEKDVKSASLIIHNSANTPSWKLSKGMSADGCSDPSVVGWKEKVMMMTACDDGRRRVYEIGDKGESWTEALGTLSRVWGNKKGENVKLVRSGFIAATFDGVGEKRNVMLVTLPVYSNKEEGNEKD</sequence>
<dbReference type="CDD" id="cd15482">
    <property type="entry name" value="Sialidase_non-viral"/>
    <property type="match status" value="1"/>
</dbReference>
<keyword evidence="3" id="KW-1185">Reference proteome</keyword>
<dbReference type="Gene3D" id="2.120.10.10">
    <property type="match status" value="1"/>
</dbReference>
<dbReference type="PRINTS" id="PR01803">
    <property type="entry name" value="TCSIALIDASE"/>
</dbReference>
<reference evidence="2 3" key="1">
    <citation type="journal article" date="2012" name="BMC Genomics">
        <title>Comparative genomic analysis of human infective Trypanosoma cruzi lineages with the bat-restricted subspecies T. cruzi marinkellei.</title>
        <authorList>
            <person name="Franzen O."/>
            <person name="Talavera-Lopez C."/>
            <person name="Ochaya S."/>
            <person name="Butler C.E."/>
            <person name="Messenger L.A."/>
            <person name="Lewis M.D."/>
            <person name="Llewellyn M.S."/>
            <person name="Marinkelle C.J."/>
            <person name="Tyler K.M."/>
            <person name="Miles M.A."/>
            <person name="Andersson B."/>
        </authorList>
    </citation>
    <scope>NUCLEOTIDE SEQUENCE [LARGE SCALE GENOMIC DNA]</scope>
    <source>
        <strain evidence="2 3">B7</strain>
    </source>
</reference>
<dbReference type="Proteomes" id="UP000007350">
    <property type="component" value="Unassembled WGS sequence"/>
</dbReference>
<organism evidence="2 3">
    <name type="scientific">Trypanosoma cruzi marinkellei</name>
    <dbReference type="NCBI Taxonomy" id="85056"/>
    <lineage>
        <taxon>Eukaryota</taxon>
        <taxon>Discoba</taxon>
        <taxon>Euglenozoa</taxon>
        <taxon>Kinetoplastea</taxon>
        <taxon>Metakinetoplastina</taxon>
        <taxon>Trypanosomatida</taxon>
        <taxon>Trypanosomatidae</taxon>
        <taxon>Trypanosoma</taxon>
        <taxon>Schizotrypanum</taxon>
    </lineage>
</organism>
<comment type="caution">
    <text evidence="2">The sequence shown here is derived from an EMBL/GenBank/DDBJ whole genome shotgun (WGS) entry which is preliminary data.</text>
</comment>